<feature type="compositionally biased region" description="Polar residues" evidence="1">
    <location>
        <begin position="303"/>
        <end position="314"/>
    </location>
</feature>
<accession>A0AAV9WWT9</accession>
<dbReference type="EMBL" id="JAVHJO010000015">
    <property type="protein sequence ID" value="KAK6527501.1"/>
    <property type="molecule type" value="Genomic_DNA"/>
</dbReference>
<name>A0AAV9WWT9_9PEZI</name>
<keyword evidence="2" id="KW-0812">Transmembrane</keyword>
<protein>
    <submittedName>
        <fullName evidence="3">Uncharacterized protein</fullName>
    </submittedName>
</protein>
<evidence type="ECO:0000256" key="1">
    <source>
        <dbReference type="SAM" id="MobiDB-lite"/>
    </source>
</evidence>
<evidence type="ECO:0000256" key="2">
    <source>
        <dbReference type="SAM" id="Phobius"/>
    </source>
</evidence>
<evidence type="ECO:0000313" key="3">
    <source>
        <dbReference type="EMBL" id="KAK6527501.1"/>
    </source>
</evidence>
<sequence length="424" mass="46647">MDTKLKSSSSRISPIRHKRRRGLATSSSCSKSFARYCVALLGSLTVESLAAPTTSSTSTSSSLSYKQKLSRSISSSIESLNSLEVPQLDVSRLYTRGVGQTPSSINKASIIVGVCGGIAFLFAVLAAFLYWRAKRHKHMKGKCDCDEKGKACKYRPPASRSLTSGHDDDEEDHDHDHDHDGPRERGGVTPPGSPRQSLLSPPLHKNGERIRWSISGPSSRDSTGPFYDVDGFEYPPNYKPPPSAFRSHSPSTSSEFLVPAGIANLISPITPRDPLLGHRGLPNNDDVTITPPRTPSPARFAKRSQSPHLRNRSLSAVDLSRSDGELQEDLDAIVRELQRRPRSGSIDRLVPSRSNSPPPPPLPARTSQEFVMELEASPGMWNEDMLRDRGVVHEAVSQEFAVELDSRPLTLGVKRTRRVTERFQ</sequence>
<keyword evidence="4" id="KW-1185">Reference proteome</keyword>
<keyword evidence="2" id="KW-0472">Membrane</keyword>
<feature type="transmembrane region" description="Helical" evidence="2">
    <location>
        <begin position="110"/>
        <end position="131"/>
    </location>
</feature>
<organism evidence="3 4">
    <name type="scientific">Orbilia ellipsospora</name>
    <dbReference type="NCBI Taxonomy" id="2528407"/>
    <lineage>
        <taxon>Eukaryota</taxon>
        <taxon>Fungi</taxon>
        <taxon>Dikarya</taxon>
        <taxon>Ascomycota</taxon>
        <taxon>Pezizomycotina</taxon>
        <taxon>Orbiliomycetes</taxon>
        <taxon>Orbiliales</taxon>
        <taxon>Orbiliaceae</taxon>
        <taxon>Orbilia</taxon>
    </lineage>
</organism>
<dbReference type="Proteomes" id="UP001365542">
    <property type="component" value="Unassembled WGS sequence"/>
</dbReference>
<feature type="region of interest" description="Disordered" evidence="1">
    <location>
        <begin position="154"/>
        <end position="228"/>
    </location>
</feature>
<reference evidence="3 4" key="1">
    <citation type="submission" date="2019-10" db="EMBL/GenBank/DDBJ databases">
        <authorList>
            <person name="Palmer J.M."/>
        </authorList>
    </citation>
    <scope>NUCLEOTIDE SEQUENCE [LARGE SCALE GENOMIC DNA]</scope>
    <source>
        <strain evidence="3 4">TWF694</strain>
    </source>
</reference>
<evidence type="ECO:0000313" key="4">
    <source>
        <dbReference type="Proteomes" id="UP001365542"/>
    </source>
</evidence>
<comment type="caution">
    <text evidence="3">The sequence shown here is derived from an EMBL/GenBank/DDBJ whole genome shotgun (WGS) entry which is preliminary data.</text>
</comment>
<dbReference type="AlphaFoldDB" id="A0AAV9WWT9"/>
<gene>
    <name evidence="3" type="ORF">TWF694_004484</name>
</gene>
<dbReference type="CDD" id="cd12087">
    <property type="entry name" value="TM_EGFR-like"/>
    <property type="match status" value="1"/>
</dbReference>
<keyword evidence="2" id="KW-1133">Transmembrane helix</keyword>
<feature type="region of interest" description="Disordered" evidence="1">
    <location>
        <begin position="342"/>
        <end position="365"/>
    </location>
</feature>
<feature type="compositionally biased region" description="Basic and acidic residues" evidence="1">
    <location>
        <begin position="174"/>
        <end position="186"/>
    </location>
</feature>
<feature type="region of interest" description="Disordered" evidence="1">
    <location>
        <begin position="276"/>
        <end position="316"/>
    </location>
</feature>
<proteinExistence type="predicted"/>